<sequence length="138" mass="15885">MDFLWSKSTQPHDQNTDPDQDFTRIDDDMFYAELKRQVLLLIDEDSEDSSETTHSWKCDSSGLNRSFPAISQPGGSYFSLWDMEIKNSAPTWLVKTWRTGKGTGVFIPQIVKTRSSSRRKSYGRRQVQTHGGLFMVEI</sequence>
<keyword evidence="3" id="KW-1185">Reference proteome</keyword>
<name>A0AAV8U5J7_9ROSI</name>
<evidence type="ECO:0000313" key="3">
    <source>
        <dbReference type="Proteomes" id="UP001159364"/>
    </source>
</evidence>
<proteinExistence type="predicted"/>
<reference evidence="2 3" key="1">
    <citation type="submission" date="2021-09" db="EMBL/GenBank/DDBJ databases">
        <title>Genomic insights and catalytic innovation underlie evolution of tropane alkaloids biosynthesis.</title>
        <authorList>
            <person name="Wang Y.-J."/>
            <person name="Tian T."/>
            <person name="Huang J.-P."/>
            <person name="Huang S.-X."/>
        </authorList>
    </citation>
    <scope>NUCLEOTIDE SEQUENCE [LARGE SCALE GENOMIC DNA]</scope>
    <source>
        <strain evidence="2">KIB-2018</strain>
        <tissue evidence="2">Leaf</tissue>
    </source>
</reference>
<dbReference type="Proteomes" id="UP001159364">
    <property type="component" value="Linkage Group LG01"/>
</dbReference>
<evidence type="ECO:0000313" key="2">
    <source>
        <dbReference type="EMBL" id="KAJ8774596.1"/>
    </source>
</evidence>
<comment type="caution">
    <text evidence="2">The sequence shown here is derived from an EMBL/GenBank/DDBJ whole genome shotgun (WGS) entry which is preliminary data.</text>
</comment>
<evidence type="ECO:0000256" key="1">
    <source>
        <dbReference type="SAM" id="MobiDB-lite"/>
    </source>
</evidence>
<feature type="region of interest" description="Disordered" evidence="1">
    <location>
        <begin position="1"/>
        <end position="22"/>
    </location>
</feature>
<organism evidence="2 3">
    <name type="scientific">Erythroxylum novogranatense</name>
    <dbReference type="NCBI Taxonomy" id="1862640"/>
    <lineage>
        <taxon>Eukaryota</taxon>
        <taxon>Viridiplantae</taxon>
        <taxon>Streptophyta</taxon>
        <taxon>Embryophyta</taxon>
        <taxon>Tracheophyta</taxon>
        <taxon>Spermatophyta</taxon>
        <taxon>Magnoliopsida</taxon>
        <taxon>eudicotyledons</taxon>
        <taxon>Gunneridae</taxon>
        <taxon>Pentapetalae</taxon>
        <taxon>rosids</taxon>
        <taxon>fabids</taxon>
        <taxon>Malpighiales</taxon>
        <taxon>Erythroxylaceae</taxon>
        <taxon>Erythroxylum</taxon>
    </lineage>
</organism>
<feature type="compositionally biased region" description="Polar residues" evidence="1">
    <location>
        <begin position="1"/>
        <end position="13"/>
    </location>
</feature>
<accession>A0AAV8U5J7</accession>
<dbReference type="EMBL" id="JAIWQS010000001">
    <property type="protein sequence ID" value="KAJ8774596.1"/>
    <property type="molecule type" value="Genomic_DNA"/>
</dbReference>
<dbReference type="AlphaFoldDB" id="A0AAV8U5J7"/>
<dbReference type="PANTHER" id="PTHR34956:SF1">
    <property type="entry name" value="DUF4005 DOMAIN-CONTAINING PROTEIN"/>
    <property type="match status" value="1"/>
</dbReference>
<protein>
    <submittedName>
        <fullName evidence="2">Uncharacterized protein</fullName>
    </submittedName>
</protein>
<gene>
    <name evidence="2" type="ORF">K2173_017042</name>
</gene>
<dbReference type="PANTHER" id="PTHR34956">
    <property type="entry name" value="OS05G0397300 PROTEIN"/>
    <property type="match status" value="1"/>
</dbReference>